<dbReference type="SUPFAM" id="SSF52540">
    <property type="entry name" value="P-loop containing nucleoside triphosphate hydrolases"/>
    <property type="match status" value="1"/>
</dbReference>
<dbReference type="GO" id="GO:0016787">
    <property type="term" value="F:hydrolase activity"/>
    <property type="evidence" value="ECO:0007669"/>
    <property type="project" value="UniProtKB-KW"/>
</dbReference>
<keyword evidence="4" id="KW-0067">ATP-binding</keyword>
<keyword evidence="2" id="KW-0378">Hydrolase</keyword>
<dbReference type="PROSITE" id="PS51192">
    <property type="entry name" value="HELICASE_ATP_BIND_1"/>
    <property type="match status" value="1"/>
</dbReference>
<name>A0A5A7PJA9_STRAF</name>
<dbReference type="OrthoDB" id="409977at2759"/>
<evidence type="ECO:0000256" key="1">
    <source>
        <dbReference type="ARBA" id="ARBA00022741"/>
    </source>
</evidence>
<dbReference type="GO" id="GO:0005524">
    <property type="term" value="F:ATP binding"/>
    <property type="evidence" value="ECO:0007669"/>
    <property type="project" value="UniProtKB-KW"/>
</dbReference>
<organism evidence="6 7">
    <name type="scientific">Striga asiatica</name>
    <name type="common">Asiatic witchweed</name>
    <name type="synonym">Buchnera asiatica</name>
    <dbReference type="NCBI Taxonomy" id="4170"/>
    <lineage>
        <taxon>Eukaryota</taxon>
        <taxon>Viridiplantae</taxon>
        <taxon>Streptophyta</taxon>
        <taxon>Embryophyta</taxon>
        <taxon>Tracheophyta</taxon>
        <taxon>Spermatophyta</taxon>
        <taxon>Magnoliopsida</taxon>
        <taxon>eudicotyledons</taxon>
        <taxon>Gunneridae</taxon>
        <taxon>Pentapetalae</taxon>
        <taxon>asterids</taxon>
        <taxon>lamiids</taxon>
        <taxon>Lamiales</taxon>
        <taxon>Orobanchaceae</taxon>
        <taxon>Buchnereae</taxon>
        <taxon>Striga</taxon>
    </lineage>
</organism>
<dbReference type="InterPro" id="IPR050079">
    <property type="entry name" value="DEAD_box_RNA_helicase"/>
</dbReference>
<sequence>MGLLFIRSSSPSSNRLVLNALSHFLWRKPPFPYAKEYPQPRPSPAFGLTRGFHSGLAMRAGCTVADCSDAEDAKSSDEGLEISKLGISALASRGTQKLFPIQKAVLELAMQGHNMIGRSGRDPLASWDVAIARQMSTLDRGADVVVGTPGRVLDLITCGALNVSKVQYVVLDEADQILNVGFAYDLGDVESSAASDAIEEQTHQHIDARSKARFVFK</sequence>
<evidence type="ECO:0000313" key="7">
    <source>
        <dbReference type="Proteomes" id="UP000325081"/>
    </source>
</evidence>
<keyword evidence="3 6" id="KW-0347">Helicase</keyword>
<protein>
    <submittedName>
        <fullName evidence="6">DEAD-box ATP-dependent RNA helicase</fullName>
    </submittedName>
</protein>
<dbReference type="Gene3D" id="3.40.50.300">
    <property type="entry name" value="P-loop containing nucleotide triphosphate hydrolases"/>
    <property type="match status" value="1"/>
</dbReference>
<dbReference type="InterPro" id="IPR014001">
    <property type="entry name" value="Helicase_ATP-bd"/>
</dbReference>
<reference evidence="7" key="1">
    <citation type="journal article" date="2019" name="Curr. Biol.">
        <title>Genome Sequence of Striga asiatica Provides Insight into the Evolution of Plant Parasitism.</title>
        <authorList>
            <person name="Yoshida S."/>
            <person name="Kim S."/>
            <person name="Wafula E.K."/>
            <person name="Tanskanen J."/>
            <person name="Kim Y.M."/>
            <person name="Honaas L."/>
            <person name="Yang Z."/>
            <person name="Spallek T."/>
            <person name="Conn C.E."/>
            <person name="Ichihashi Y."/>
            <person name="Cheong K."/>
            <person name="Cui S."/>
            <person name="Der J.P."/>
            <person name="Gundlach H."/>
            <person name="Jiao Y."/>
            <person name="Hori C."/>
            <person name="Ishida J.K."/>
            <person name="Kasahara H."/>
            <person name="Kiba T."/>
            <person name="Kim M.S."/>
            <person name="Koo N."/>
            <person name="Laohavisit A."/>
            <person name="Lee Y.H."/>
            <person name="Lumba S."/>
            <person name="McCourt P."/>
            <person name="Mortimer J.C."/>
            <person name="Mutuku J.M."/>
            <person name="Nomura T."/>
            <person name="Sasaki-Sekimoto Y."/>
            <person name="Seto Y."/>
            <person name="Wang Y."/>
            <person name="Wakatake T."/>
            <person name="Sakakibara H."/>
            <person name="Demura T."/>
            <person name="Yamaguchi S."/>
            <person name="Yoneyama K."/>
            <person name="Manabe R.I."/>
            <person name="Nelson D.C."/>
            <person name="Schulman A.H."/>
            <person name="Timko M.P."/>
            <person name="dePamphilis C.W."/>
            <person name="Choi D."/>
            <person name="Shirasu K."/>
        </authorList>
    </citation>
    <scope>NUCLEOTIDE SEQUENCE [LARGE SCALE GENOMIC DNA]</scope>
    <source>
        <strain evidence="7">cv. UVA1</strain>
    </source>
</reference>
<comment type="caution">
    <text evidence="6">The sequence shown here is derived from an EMBL/GenBank/DDBJ whole genome shotgun (WGS) entry which is preliminary data.</text>
</comment>
<accession>A0A5A7PJA9</accession>
<evidence type="ECO:0000313" key="6">
    <source>
        <dbReference type="EMBL" id="GER32387.1"/>
    </source>
</evidence>
<dbReference type="PANTHER" id="PTHR47959:SF23">
    <property type="entry name" value="HELICASE ATP-BINDING DOMAIN-CONTAINING PROTEIN"/>
    <property type="match status" value="1"/>
</dbReference>
<dbReference type="EMBL" id="BKCP01004594">
    <property type="protein sequence ID" value="GER32387.1"/>
    <property type="molecule type" value="Genomic_DNA"/>
</dbReference>
<dbReference type="PANTHER" id="PTHR47959">
    <property type="entry name" value="ATP-DEPENDENT RNA HELICASE RHLE-RELATED"/>
    <property type="match status" value="1"/>
</dbReference>
<keyword evidence="7" id="KW-1185">Reference proteome</keyword>
<dbReference type="AlphaFoldDB" id="A0A5A7PJA9"/>
<evidence type="ECO:0000259" key="5">
    <source>
        <dbReference type="PROSITE" id="PS51192"/>
    </source>
</evidence>
<dbReference type="GO" id="GO:0003676">
    <property type="term" value="F:nucleic acid binding"/>
    <property type="evidence" value="ECO:0007669"/>
    <property type="project" value="InterPro"/>
</dbReference>
<dbReference type="Pfam" id="PF00270">
    <property type="entry name" value="DEAD"/>
    <property type="match status" value="1"/>
</dbReference>
<dbReference type="InterPro" id="IPR027417">
    <property type="entry name" value="P-loop_NTPase"/>
</dbReference>
<dbReference type="GO" id="GO:0005829">
    <property type="term" value="C:cytosol"/>
    <property type="evidence" value="ECO:0007669"/>
    <property type="project" value="TreeGrafter"/>
</dbReference>
<evidence type="ECO:0000256" key="3">
    <source>
        <dbReference type="ARBA" id="ARBA00022806"/>
    </source>
</evidence>
<feature type="domain" description="Helicase ATP-binding" evidence="5">
    <location>
        <begin position="107"/>
        <end position="193"/>
    </location>
</feature>
<proteinExistence type="predicted"/>
<evidence type="ECO:0000256" key="4">
    <source>
        <dbReference type="ARBA" id="ARBA00022840"/>
    </source>
</evidence>
<keyword evidence="1" id="KW-0547">Nucleotide-binding</keyword>
<dbReference type="Proteomes" id="UP000325081">
    <property type="component" value="Unassembled WGS sequence"/>
</dbReference>
<evidence type="ECO:0000256" key="2">
    <source>
        <dbReference type="ARBA" id="ARBA00022801"/>
    </source>
</evidence>
<dbReference type="InterPro" id="IPR011545">
    <property type="entry name" value="DEAD/DEAH_box_helicase_dom"/>
</dbReference>
<dbReference type="GO" id="GO:0003724">
    <property type="term" value="F:RNA helicase activity"/>
    <property type="evidence" value="ECO:0007669"/>
    <property type="project" value="TreeGrafter"/>
</dbReference>
<gene>
    <name evidence="6" type="ORF">STAS_08449</name>
</gene>